<reference evidence="1" key="1">
    <citation type="submission" date="2021-01" db="EMBL/GenBank/DDBJ databases">
        <authorList>
            <person name="Corre E."/>
            <person name="Pelletier E."/>
            <person name="Niang G."/>
            <person name="Scheremetjew M."/>
            <person name="Finn R."/>
            <person name="Kale V."/>
            <person name="Holt S."/>
            <person name="Cochrane G."/>
            <person name="Meng A."/>
            <person name="Brown T."/>
            <person name="Cohen L."/>
        </authorList>
    </citation>
    <scope>NUCLEOTIDE SEQUENCE</scope>
    <source>
        <strain evidence="1">CCMP 2712</strain>
    </source>
</reference>
<evidence type="ECO:0000313" key="1">
    <source>
        <dbReference type="EMBL" id="CAE2332489.1"/>
    </source>
</evidence>
<accession>A0A7S4UGZ0</accession>
<dbReference type="AlphaFoldDB" id="A0A7S4UGZ0"/>
<organism evidence="1">
    <name type="scientific">Guillardia theta</name>
    <name type="common">Cryptophyte</name>
    <name type="synonym">Cryptomonas phi</name>
    <dbReference type="NCBI Taxonomy" id="55529"/>
    <lineage>
        <taxon>Eukaryota</taxon>
        <taxon>Cryptophyceae</taxon>
        <taxon>Pyrenomonadales</taxon>
        <taxon>Geminigeraceae</taxon>
        <taxon>Guillardia</taxon>
    </lineage>
</organism>
<protein>
    <submittedName>
        <fullName evidence="1">Uncharacterized protein</fullName>
    </submittedName>
</protein>
<dbReference type="EMBL" id="HBKN01043538">
    <property type="protein sequence ID" value="CAE2332489.1"/>
    <property type="molecule type" value="Transcribed_RNA"/>
</dbReference>
<sequence length="250" mass="29210">MNYWTRALSRFSLASPQGPSKPCMTRLLSWELRARLDEHGRHPVTIKESSFAGGGLGAFATLKPKPMEYLRDVGAEHEGWLSEEESNRAWKAREDFSFYIMEITLGSNWFRDEVERGGKLVPMQELNRYISSHRLTQPVKWNQDSLQYVFTDKSTGIIYRALLDPVKNPAPYLNDALYGQYDGESDDYTREDAKRNAFTMVPCLRPAKKKGKVQFSSVWYYPRSSWRWDGKEQEVTCGYHWPLEDWMKDR</sequence>
<name>A0A7S4UGZ0_GUITH</name>
<gene>
    <name evidence="1" type="ORF">GTHE00462_LOCUS34104</name>
</gene>
<proteinExistence type="predicted"/>